<protein>
    <submittedName>
        <fullName evidence="1">Uncharacterized protein</fullName>
    </submittedName>
</protein>
<reference evidence="1 2" key="1">
    <citation type="submission" date="2018-05" db="EMBL/GenBank/DDBJ databases">
        <title>Genomic Encyclopedia of Type Strains, Phase IV (KMG-IV): sequencing the most valuable type-strain genomes for metagenomic binning, comparative biology and taxonomic classification.</title>
        <authorList>
            <person name="Goeker M."/>
        </authorList>
    </citation>
    <scope>NUCLEOTIDE SEQUENCE [LARGE SCALE GENOMIC DNA]</scope>
    <source>
        <strain evidence="1 2">DSM 6986</strain>
    </source>
</reference>
<dbReference type="OrthoDB" id="3569535at2"/>
<dbReference type="RefSeq" id="WP_109611415.1">
    <property type="nucleotide sequence ID" value="NZ_QGGG01000001.1"/>
</dbReference>
<keyword evidence="2" id="KW-1185">Reference proteome</keyword>
<comment type="caution">
    <text evidence="1">The sequence shown here is derived from an EMBL/GenBank/DDBJ whole genome shotgun (WGS) entry which is preliminary data.</text>
</comment>
<evidence type="ECO:0000313" key="2">
    <source>
        <dbReference type="Proteomes" id="UP000245396"/>
    </source>
</evidence>
<accession>A0A316CEA6</accession>
<name>A0A316CEA6_PSESE</name>
<dbReference type="Proteomes" id="UP000245396">
    <property type="component" value="Unassembled WGS sequence"/>
</dbReference>
<dbReference type="AlphaFoldDB" id="A0A316CEA6"/>
<sequence length="335" mass="36832">MASPSIPDDPLEWIATQLSDPACKCSLGGFGAVGMFAQDADAEVALKDHAIVVGAAGATLRIERGANIRLVAFETISSDSLSWNHGVAICTDQSRLLAAQSDCLRETGPDRSAIDEADRHVPCFAAGVASQQMRVLLRTADSDLLHALRHHTGLNFFDLPASVMELLARSPIDWIVETPVGRLEFRQRLTSHSLNMPCPVFIDRDLLASGLTYARGIAIPPGWMPCGYIFPPHPARAAPGMPKHFDEREHLRFQQILDRFGIAELVSLKRQTEADIAAGTTVMQPLKTRHETDIVRVVLRQRLTMGHGAGLEPWMEVFDRPLLEAVRKRPDASNR</sequence>
<dbReference type="Pfam" id="PF21973">
    <property type="entry name" value="DUF6925"/>
    <property type="match status" value="1"/>
</dbReference>
<dbReference type="EMBL" id="QGGG01000001">
    <property type="protein sequence ID" value="PWJ86447.1"/>
    <property type="molecule type" value="Genomic_DNA"/>
</dbReference>
<evidence type="ECO:0000313" key="1">
    <source>
        <dbReference type="EMBL" id="PWJ86447.1"/>
    </source>
</evidence>
<dbReference type="InterPro" id="IPR053838">
    <property type="entry name" value="DUF6925"/>
</dbReference>
<proteinExistence type="predicted"/>
<dbReference type="STRING" id="1192868.GCA_000304395_02921"/>
<organism evidence="1 2">
    <name type="scientific">Pseudaminobacter salicylatoxidans</name>
    <dbReference type="NCBI Taxonomy" id="93369"/>
    <lineage>
        <taxon>Bacteria</taxon>
        <taxon>Pseudomonadati</taxon>
        <taxon>Pseudomonadota</taxon>
        <taxon>Alphaproteobacteria</taxon>
        <taxon>Hyphomicrobiales</taxon>
        <taxon>Phyllobacteriaceae</taxon>
        <taxon>Pseudaminobacter</taxon>
    </lineage>
</organism>
<gene>
    <name evidence="1" type="ORF">C7441_101327</name>
</gene>